<keyword evidence="2" id="KW-1185">Reference proteome</keyword>
<organism evidence="1 2">
    <name type="scientific">Gossypium arboreum</name>
    <name type="common">Tree cotton</name>
    <name type="synonym">Gossypium nanking</name>
    <dbReference type="NCBI Taxonomy" id="29729"/>
    <lineage>
        <taxon>Eukaryota</taxon>
        <taxon>Viridiplantae</taxon>
        <taxon>Streptophyta</taxon>
        <taxon>Embryophyta</taxon>
        <taxon>Tracheophyta</taxon>
        <taxon>Spermatophyta</taxon>
        <taxon>Magnoliopsida</taxon>
        <taxon>eudicotyledons</taxon>
        <taxon>Gunneridae</taxon>
        <taxon>Pentapetalae</taxon>
        <taxon>rosids</taxon>
        <taxon>malvids</taxon>
        <taxon>Malvales</taxon>
        <taxon>Malvaceae</taxon>
        <taxon>Malvoideae</taxon>
        <taxon>Gossypium</taxon>
    </lineage>
</organism>
<evidence type="ECO:0000313" key="2">
    <source>
        <dbReference type="Proteomes" id="UP000032142"/>
    </source>
</evidence>
<sequence>MVNQIITTKLSIQINSGSFCFMFKDLYGMYRV</sequence>
<evidence type="ECO:0000313" key="1">
    <source>
        <dbReference type="EMBL" id="KHG30343.1"/>
    </source>
</evidence>
<dbReference type="Proteomes" id="UP000032142">
    <property type="component" value="Unassembled WGS sequence"/>
</dbReference>
<reference evidence="2" key="1">
    <citation type="submission" date="2014-09" db="EMBL/GenBank/DDBJ databases">
        <authorList>
            <person name="Mudge J."/>
            <person name="Ramaraj T."/>
            <person name="Lindquist I.E."/>
            <person name="Bharti A.K."/>
            <person name="Sundararajan A."/>
            <person name="Cameron C.T."/>
            <person name="Woodward J.E."/>
            <person name="May G.D."/>
            <person name="Brubaker C."/>
            <person name="Broadhvest J."/>
            <person name="Wilkins T.A."/>
        </authorList>
    </citation>
    <scope>NUCLEOTIDE SEQUENCE</scope>
    <source>
        <strain evidence="2">cv. AKA8401</strain>
    </source>
</reference>
<accession>A0A0B0PV47</accession>
<dbReference type="EMBL" id="KN456107">
    <property type="protein sequence ID" value="KHG30343.1"/>
    <property type="molecule type" value="Genomic_DNA"/>
</dbReference>
<name>A0A0B0PV47_GOSAR</name>
<proteinExistence type="predicted"/>
<gene>
    <name evidence="1" type="ORF">F383_15463</name>
</gene>
<protein>
    <submittedName>
        <fullName evidence="1">Uncharacterized protein</fullName>
    </submittedName>
</protein>
<dbReference type="AlphaFoldDB" id="A0A0B0PV47"/>